<dbReference type="RefSeq" id="WP_111537322.1">
    <property type="nucleotide sequence ID" value="NZ_QKZL01000007.1"/>
</dbReference>
<dbReference type="PANTHER" id="PTHR45655:SF13">
    <property type="entry name" value="SOLUBLE GUANYLATE CYCLASE GCY-32-RELATED"/>
    <property type="match status" value="1"/>
</dbReference>
<organism evidence="2 3">
    <name type="scientific">Palleronia aestuarii</name>
    <dbReference type="NCBI Taxonomy" id="568105"/>
    <lineage>
        <taxon>Bacteria</taxon>
        <taxon>Pseudomonadati</taxon>
        <taxon>Pseudomonadota</taxon>
        <taxon>Alphaproteobacteria</taxon>
        <taxon>Rhodobacterales</taxon>
        <taxon>Roseobacteraceae</taxon>
        <taxon>Palleronia</taxon>
    </lineage>
</organism>
<dbReference type="InterPro" id="IPR024096">
    <property type="entry name" value="NO_sig/Golgi_transp_ligand-bd"/>
</dbReference>
<keyword evidence="3" id="KW-1185">Reference proteome</keyword>
<dbReference type="InterPro" id="IPR038158">
    <property type="entry name" value="H-NOX_domain_sf"/>
</dbReference>
<evidence type="ECO:0000313" key="3">
    <source>
        <dbReference type="Proteomes" id="UP000248916"/>
    </source>
</evidence>
<dbReference type="InterPro" id="IPR011644">
    <property type="entry name" value="Heme_NO-bd"/>
</dbReference>
<dbReference type="PANTHER" id="PTHR45655">
    <property type="entry name" value="GUANYLATE CYCLASE SOLUBLE SUBUNIT BETA-2"/>
    <property type="match status" value="1"/>
</dbReference>
<dbReference type="GO" id="GO:0020037">
    <property type="term" value="F:heme binding"/>
    <property type="evidence" value="ECO:0007669"/>
    <property type="project" value="InterPro"/>
</dbReference>
<dbReference type="EMBL" id="QKZL01000007">
    <property type="protein sequence ID" value="PZX16336.1"/>
    <property type="molecule type" value="Genomic_DNA"/>
</dbReference>
<gene>
    <name evidence="2" type="ORF">LX81_02188</name>
</gene>
<protein>
    <submittedName>
        <fullName evidence="2">Heme-NO-binding protein</fullName>
    </submittedName>
</protein>
<accession>A0A2W7NSR8</accession>
<dbReference type="SUPFAM" id="SSF111126">
    <property type="entry name" value="Ligand-binding domain in the NO signalling and Golgi transport"/>
    <property type="match status" value="1"/>
</dbReference>
<dbReference type="AlphaFoldDB" id="A0A2W7NSR8"/>
<sequence>MHGLMNRSLQSFVEDVYGSARWMRVAEVARLDFTSFEAMLDYDDSVTLTVIDAATRVLRKPRADLLEDLGIYLVSHPNMARIRRLLRFGGAGFVDFLDSLDDLPDRVRLAVPDLVIPTLELAELEPDRYRLRCGATPEGMVHVILGVLRALADDYGALVFLDLADGPVDGAWTIEIAVLSTSFAEGRSFELASVI</sequence>
<dbReference type="OrthoDB" id="981203at2"/>
<reference evidence="2 3" key="1">
    <citation type="submission" date="2018-06" db="EMBL/GenBank/DDBJ databases">
        <title>Genomic Encyclopedia of Archaeal and Bacterial Type Strains, Phase II (KMG-II): from individual species to whole genera.</title>
        <authorList>
            <person name="Goeker M."/>
        </authorList>
    </citation>
    <scope>NUCLEOTIDE SEQUENCE [LARGE SCALE GENOMIC DNA]</scope>
    <source>
        <strain evidence="2 3">DSM 22009</strain>
    </source>
</reference>
<evidence type="ECO:0000259" key="1">
    <source>
        <dbReference type="Pfam" id="PF07700"/>
    </source>
</evidence>
<dbReference type="Proteomes" id="UP000248916">
    <property type="component" value="Unassembled WGS sequence"/>
</dbReference>
<dbReference type="Pfam" id="PF07700">
    <property type="entry name" value="HNOB"/>
    <property type="match status" value="1"/>
</dbReference>
<proteinExistence type="predicted"/>
<evidence type="ECO:0000313" key="2">
    <source>
        <dbReference type="EMBL" id="PZX16336.1"/>
    </source>
</evidence>
<dbReference type="Gene3D" id="3.90.1520.10">
    <property type="entry name" value="H-NOX domain"/>
    <property type="match status" value="1"/>
</dbReference>
<feature type="domain" description="Heme NO-binding" evidence="1">
    <location>
        <begin position="2"/>
        <end position="155"/>
    </location>
</feature>
<name>A0A2W7NSR8_9RHOB</name>
<comment type="caution">
    <text evidence="2">The sequence shown here is derived from an EMBL/GenBank/DDBJ whole genome shotgun (WGS) entry which is preliminary data.</text>
</comment>